<protein>
    <recommendedName>
        <fullName evidence="2">ATP-binding protein</fullName>
    </recommendedName>
</protein>
<gene>
    <name evidence="1" type="ORF">G3M58_02350</name>
</gene>
<dbReference type="AlphaFoldDB" id="A0A6G3WIJ1"/>
<feature type="non-terminal residue" evidence="1">
    <location>
        <position position="66"/>
    </location>
</feature>
<dbReference type="EMBL" id="JAAGMN010000286">
    <property type="protein sequence ID" value="NEE05274.1"/>
    <property type="molecule type" value="Genomic_DNA"/>
</dbReference>
<accession>A0A6G3WIJ1</accession>
<name>A0A6G3WIJ1_9ACTN</name>
<reference evidence="1" key="1">
    <citation type="submission" date="2020-01" db="EMBL/GenBank/DDBJ databases">
        <title>Insect and environment-associated Actinomycetes.</title>
        <authorList>
            <person name="Currrie C."/>
            <person name="Chevrette M."/>
            <person name="Carlson C."/>
            <person name="Stubbendieck R."/>
            <person name="Wendt-Pienkowski E."/>
        </authorList>
    </citation>
    <scope>NUCLEOTIDE SEQUENCE</scope>
    <source>
        <strain evidence="1">SID7499</strain>
    </source>
</reference>
<evidence type="ECO:0008006" key="2">
    <source>
        <dbReference type="Google" id="ProtNLM"/>
    </source>
</evidence>
<sequence>AKPLQGTLPEIFLGVTRPSSQHGVLGEVAGRKVAVDLYETHTISLFGVQGGGKSYTLGSIIEMATL</sequence>
<comment type="caution">
    <text evidence="1">The sequence shown here is derived from an EMBL/GenBank/DDBJ whole genome shotgun (WGS) entry which is preliminary data.</text>
</comment>
<proteinExistence type="predicted"/>
<organism evidence="1">
    <name type="scientific">Streptomyces sp. SID7499</name>
    <dbReference type="NCBI Taxonomy" id="2706086"/>
    <lineage>
        <taxon>Bacteria</taxon>
        <taxon>Bacillati</taxon>
        <taxon>Actinomycetota</taxon>
        <taxon>Actinomycetes</taxon>
        <taxon>Kitasatosporales</taxon>
        <taxon>Streptomycetaceae</taxon>
        <taxon>Streptomyces</taxon>
    </lineage>
</organism>
<feature type="non-terminal residue" evidence="1">
    <location>
        <position position="1"/>
    </location>
</feature>
<evidence type="ECO:0000313" key="1">
    <source>
        <dbReference type="EMBL" id="NEE05274.1"/>
    </source>
</evidence>